<dbReference type="Proteomes" id="UP000280834">
    <property type="component" value="Unassembled WGS sequence"/>
</dbReference>
<organism evidence="12">
    <name type="scientific">Brugia timori</name>
    <dbReference type="NCBI Taxonomy" id="42155"/>
    <lineage>
        <taxon>Eukaryota</taxon>
        <taxon>Metazoa</taxon>
        <taxon>Ecdysozoa</taxon>
        <taxon>Nematoda</taxon>
        <taxon>Chromadorea</taxon>
        <taxon>Rhabditida</taxon>
        <taxon>Spirurina</taxon>
        <taxon>Spiruromorpha</taxon>
        <taxon>Filarioidea</taxon>
        <taxon>Onchocercidae</taxon>
        <taxon>Brugia</taxon>
    </lineage>
</organism>
<evidence type="ECO:0000259" key="9">
    <source>
        <dbReference type="SMART" id="SM00893"/>
    </source>
</evidence>
<name>A0A0R3Q9R4_9BILA</name>
<evidence type="ECO:0000256" key="2">
    <source>
        <dbReference type="ARBA" id="ARBA00007557"/>
    </source>
</evidence>
<dbReference type="CDD" id="cd01714">
    <property type="entry name" value="ETF_beta"/>
    <property type="match status" value="1"/>
</dbReference>
<dbReference type="CDD" id="cd01715">
    <property type="entry name" value="ETF_alpha"/>
    <property type="match status" value="1"/>
</dbReference>
<dbReference type="GO" id="GO:0033539">
    <property type="term" value="P:fatty acid beta-oxidation using acyl-CoA dehydrogenase"/>
    <property type="evidence" value="ECO:0007669"/>
    <property type="project" value="UniProtKB-ARBA"/>
</dbReference>
<feature type="domain" description="Electron transfer flavoprotein alpha/beta-subunit N-terminal" evidence="9">
    <location>
        <begin position="274"/>
        <end position="462"/>
    </location>
</feature>
<dbReference type="PANTHER" id="PTHR21294:SF8">
    <property type="entry name" value="ELECTRON TRANSFER FLAVOPROTEIN SUBUNIT BETA"/>
    <property type="match status" value="1"/>
</dbReference>
<evidence type="ECO:0000256" key="7">
    <source>
        <dbReference type="ARBA" id="ARBA00046893"/>
    </source>
</evidence>
<evidence type="ECO:0000256" key="3">
    <source>
        <dbReference type="ARBA" id="ARBA00016797"/>
    </source>
</evidence>
<comment type="similarity">
    <text evidence="2">Belongs to the ETF beta-subunit/FixA family.</text>
</comment>
<keyword evidence="4" id="KW-0813">Transport</keyword>
<dbReference type="InterPro" id="IPR014729">
    <property type="entry name" value="Rossmann-like_a/b/a_fold"/>
</dbReference>
<dbReference type="InterPro" id="IPR012255">
    <property type="entry name" value="ETF_b"/>
</dbReference>
<evidence type="ECO:0000256" key="6">
    <source>
        <dbReference type="ARBA" id="ARBA00045835"/>
    </source>
</evidence>
<reference evidence="12" key="1">
    <citation type="submission" date="2017-02" db="UniProtKB">
        <authorList>
            <consortium name="WormBaseParasite"/>
        </authorList>
    </citation>
    <scope>IDENTIFICATION</scope>
</reference>
<dbReference type="PROSITE" id="PS01065">
    <property type="entry name" value="ETF_BETA"/>
    <property type="match status" value="1"/>
</dbReference>
<dbReference type="InterPro" id="IPR033948">
    <property type="entry name" value="ETF_beta_N"/>
</dbReference>
<sequence length="664" mass="69764">MPSASQRAWWGVTSRSKKRLTCSRKSVRHGGKVRKPSSARHPACRGGPVQAPRLRAYVGAPDRRRAGHQVGLALLSLRLEGRDPGGGDGRGHPRRVRRGSAGRGQRARAAAEAAGDGAMPPGWPARPQPRRLDGAGVRVAQPLGPGDAARAGVAQSLRGSLGPRTVRRRGLALGRFRHRAGPSDRARRPELDRAVVPLRPPFAGGRAGAAHVRDALSPPLRAVGRRGCCPSRRSDRSGTLRSPIPRRRDCKVKVLVAVKRVLDYNVKARVKSDGSGVDLANQKLSMNPFDEIACEEAVRLKEAGAVTEVIAVSCGSAGCQETLRSAMAIGADRAVLVQTDAPLEPLAVAKLIRHVAQREGVQLAIFGKQAIDDDAGQAGQMFAALMGWAQATFASKVSIADGTASVTREIDGGLEKLRMKLPVVVTTDLRLNEPRFITLPNIMKAKKKPLEVIDAAALGIDIEPRTSTLRVEEPAARKAGIKVADVADLVKRLKEEAKAATLNTVAAAQRLGGDVHVLVAGHDCGAAAKTAAAASGVAKVLHADAAHYGDQGAENLAALVEGFIQADAGYTHVLAPATPFGRNVLPRVAALLDSSQISDVIAIESPDTFRRPFYAGNAIALVQSKDKVKVLSVRTTAFDAVAASGGSAAVQSLPAGPDLGLTEL</sequence>
<protein>
    <recommendedName>
        <fullName evidence="3">Electron transfer flavoprotein subunit beta</fullName>
    </recommendedName>
</protein>
<dbReference type="SUPFAM" id="SSF52402">
    <property type="entry name" value="Adenine nucleotide alpha hydrolases-like"/>
    <property type="match status" value="2"/>
</dbReference>
<keyword evidence="11" id="KW-1185">Reference proteome</keyword>
<reference evidence="10 11" key="2">
    <citation type="submission" date="2018-11" db="EMBL/GenBank/DDBJ databases">
        <authorList>
            <consortium name="Pathogen Informatics"/>
        </authorList>
    </citation>
    <scope>NUCLEOTIDE SEQUENCE [LARGE SCALE GENOMIC DNA]</scope>
</reference>
<dbReference type="WBParaSite" id="BTMF_0000307501-mRNA-1">
    <property type="protein sequence ID" value="BTMF_0000307501-mRNA-1"/>
    <property type="gene ID" value="BTMF_0000307501"/>
</dbReference>
<dbReference type="EMBL" id="UZAG01001960">
    <property type="protein sequence ID" value="VDO12473.1"/>
    <property type="molecule type" value="Genomic_DNA"/>
</dbReference>
<evidence type="ECO:0000256" key="5">
    <source>
        <dbReference type="ARBA" id="ARBA00022982"/>
    </source>
</evidence>
<evidence type="ECO:0000313" key="12">
    <source>
        <dbReference type="WBParaSite" id="BTMF_0000307501-mRNA-1"/>
    </source>
</evidence>
<feature type="compositionally biased region" description="Basic and acidic residues" evidence="8">
    <location>
        <begin position="79"/>
        <end position="91"/>
    </location>
</feature>
<evidence type="ECO:0000313" key="11">
    <source>
        <dbReference type="Proteomes" id="UP000280834"/>
    </source>
</evidence>
<dbReference type="PANTHER" id="PTHR21294">
    <property type="entry name" value="ELECTRON TRANSFER FLAVOPROTEIN BETA-SUBUNIT"/>
    <property type="match status" value="1"/>
</dbReference>
<feature type="compositionally biased region" description="Basic residues" evidence="8">
    <location>
        <begin position="15"/>
        <end position="38"/>
    </location>
</feature>
<dbReference type="FunFam" id="3.40.50.620:FF:000011">
    <property type="entry name" value="Electron transfer flavoprotein subunit beta"/>
    <property type="match status" value="1"/>
</dbReference>
<dbReference type="GO" id="GO:0009055">
    <property type="term" value="F:electron transfer activity"/>
    <property type="evidence" value="ECO:0007669"/>
    <property type="project" value="InterPro"/>
</dbReference>
<accession>A0A0R3Q9R4</accession>
<dbReference type="AlphaFoldDB" id="A0A0R3Q9R4"/>
<evidence type="ECO:0000313" key="10">
    <source>
        <dbReference type="EMBL" id="VDO12473.1"/>
    </source>
</evidence>
<gene>
    <name evidence="10" type="ORF">BTMF_LOCUS2396</name>
</gene>
<proteinExistence type="inferred from homology"/>
<feature type="domain" description="Electron transfer flavoprotein alpha/beta-subunit N-terminal" evidence="9">
    <location>
        <begin position="490"/>
        <end position="663"/>
    </location>
</feature>
<evidence type="ECO:0000256" key="8">
    <source>
        <dbReference type="SAM" id="MobiDB-lite"/>
    </source>
</evidence>
<keyword evidence="5" id="KW-0249">Electron transport</keyword>
<comment type="function">
    <text evidence="6">Heterodimeric electron transfer flavoprotein that accepts electrons from several mitochondrial dehydrogenases, including acyl-CoA dehydrogenases, glutaryl-CoA and sarcosine dehydrogenase. It transfers the electrons to the main mitochondrial respiratory chain via ETF-ubiquinone oxidoreductase. Required for normal mitochondrial fatty acid oxidation and normal amino acid metabolism. ETFB binds an AMP molecule that probably has a purely structural role.</text>
</comment>
<feature type="region of interest" description="Disordered" evidence="8">
    <location>
        <begin position="79"/>
        <end position="122"/>
    </location>
</feature>
<comment type="subunit">
    <text evidence="7">Heterodimer composed of ETFA and ETFB. Identified in a complex that contains ETFA, ETFB and ETFRF1. Interacts with ACADM.</text>
</comment>
<dbReference type="Pfam" id="PF01012">
    <property type="entry name" value="ETF"/>
    <property type="match status" value="2"/>
</dbReference>
<feature type="region of interest" description="Disordered" evidence="8">
    <location>
        <begin position="1"/>
        <end position="48"/>
    </location>
</feature>
<dbReference type="STRING" id="42155.A0A0R3Q9R4"/>
<dbReference type="InterPro" id="IPR000049">
    <property type="entry name" value="ET-Flavoprotein_bsu_CS"/>
</dbReference>
<feature type="compositionally biased region" description="Low complexity" evidence="8">
    <location>
        <begin position="103"/>
        <end position="118"/>
    </location>
</feature>
<evidence type="ECO:0000256" key="1">
    <source>
        <dbReference type="ARBA" id="ARBA00004305"/>
    </source>
</evidence>
<dbReference type="InterPro" id="IPR014730">
    <property type="entry name" value="ETF_a/b_N"/>
</dbReference>
<dbReference type="Gene3D" id="3.40.50.620">
    <property type="entry name" value="HUPs"/>
    <property type="match status" value="2"/>
</dbReference>
<dbReference type="SMART" id="SM00893">
    <property type="entry name" value="ETF"/>
    <property type="match status" value="2"/>
</dbReference>
<evidence type="ECO:0000256" key="4">
    <source>
        <dbReference type="ARBA" id="ARBA00022448"/>
    </source>
</evidence>
<dbReference type="GO" id="GO:0005759">
    <property type="term" value="C:mitochondrial matrix"/>
    <property type="evidence" value="ECO:0007669"/>
    <property type="project" value="UniProtKB-SubCell"/>
</dbReference>
<dbReference type="InterPro" id="IPR033947">
    <property type="entry name" value="ETF_alpha_N"/>
</dbReference>
<comment type="subcellular location">
    <subcellularLocation>
        <location evidence="1">Mitochondrion matrix</location>
    </subcellularLocation>
</comment>